<sequence>MKDADMKKTMISLLLTTLSVTSAYAFDLNDLNNVLKQLPSNNTSQTTDNIGDTTKSNKLDPAAVLLGAIKGTSVDDEIQIGRQVSGNLLGASPLVKDAKLQNYVNLVGRWVALQSERPDLPWQFGVIESNDINAFSAPGGFVFITKGLYKKLNNESDLAGVLGHEIAHVVRKHQLKILQQSQIIGLGADALGREVKGQAALQNLIGSGAEIMSRKLDKSAEFEADRMGLVLAARAGYDAYGLPTVLEEIGHVAPGDSSVALLFKTHPAPDVRFAMLSEAVGDRLDNLPAGKELANRFYRIK</sequence>
<keyword evidence="4 6" id="KW-0862">Zinc</keyword>
<evidence type="ECO:0000259" key="8">
    <source>
        <dbReference type="Pfam" id="PF01435"/>
    </source>
</evidence>
<organism evidence="9 10">
    <name type="scientific">Sulfuriferula nivalis</name>
    <dbReference type="NCBI Taxonomy" id="2675298"/>
    <lineage>
        <taxon>Bacteria</taxon>
        <taxon>Pseudomonadati</taxon>
        <taxon>Pseudomonadota</taxon>
        <taxon>Betaproteobacteria</taxon>
        <taxon>Nitrosomonadales</taxon>
        <taxon>Sulfuricellaceae</taxon>
        <taxon>Sulfuriferula</taxon>
    </lineage>
</organism>
<feature type="signal peptide" evidence="7">
    <location>
        <begin position="1"/>
        <end position="25"/>
    </location>
</feature>
<dbReference type="KEGG" id="sniv:SFSGTM_15950"/>
<comment type="cofactor">
    <cofactor evidence="6">
        <name>Zn(2+)</name>
        <dbReference type="ChEBI" id="CHEBI:29105"/>
    </cofactor>
    <text evidence="6">Binds 1 zinc ion per subunit.</text>
</comment>
<dbReference type="EMBL" id="AP021881">
    <property type="protein sequence ID" value="BBP00887.1"/>
    <property type="molecule type" value="Genomic_DNA"/>
</dbReference>
<feature type="chain" id="PRO_5032877240" description="Peptidase M48 domain-containing protein" evidence="7">
    <location>
        <begin position="26"/>
        <end position="301"/>
    </location>
</feature>
<evidence type="ECO:0000313" key="9">
    <source>
        <dbReference type="EMBL" id="BBP00887.1"/>
    </source>
</evidence>
<dbReference type="GO" id="GO:0051603">
    <property type="term" value="P:proteolysis involved in protein catabolic process"/>
    <property type="evidence" value="ECO:0007669"/>
    <property type="project" value="TreeGrafter"/>
</dbReference>
<evidence type="ECO:0000256" key="6">
    <source>
        <dbReference type="RuleBase" id="RU003983"/>
    </source>
</evidence>
<keyword evidence="5 6" id="KW-0482">Metalloprotease</keyword>
<dbReference type="InterPro" id="IPR001915">
    <property type="entry name" value="Peptidase_M48"/>
</dbReference>
<dbReference type="GO" id="GO:0016020">
    <property type="term" value="C:membrane"/>
    <property type="evidence" value="ECO:0007669"/>
    <property type="project" value="TreeGrafter"/>
</dbReference>
<dbReference type="InterPro" id="IPR051156">
    <property type="entry name" value="Mito/Outer_Membr_Metalloprot"/>
</dbReference>
<accession>A0A809SDV4</accession>
<keyword evidence="1 6" id="KW-0645">Protease</keyword>
<dbReference type="GO" id="GO:0004222">
    <property type="term" value="F:metalloendopeptidase activity"/>
    <property type="evidence" value="ECO:0007669"/>
    <property type="project" value="InterPro"/>
</dbReference>
<dbReference type="Gene3D" id="3.30.2010.10">
    <property type="entry name" value="Metalloproteases ('zincins'), catalytic domain"/>
    <property type="match status" value="1"/>
</dbReference>
<name>A0A809SDV4_9PROT</name>
<evidence type="ECO:0000256" key="7">
    <source>
        <dbReference type="SAM" id="SignalP"/>
    </source>
</evidence>
<keyword evidence="10" id="KW-1185">Reference proteome</keyword>
<gene>
    <name evidence="9" type="ORF">SFSGTM_15950</name>
</gene>
<evidence type="ECO:0000256" key="1">
    <source>
        <dbReference type="ARBA" id="ARBA00022670"/>
    </source>
</evidence>
<reference evidence="10" key="1">
    <citation type="submission" date="2019-11" db="EMBL/GenBank/DDBJ databases">
        <title>Isolation and characterization of a novel species in the genus Sulfuriferula.</title>
        <authorList>
            <person name="Mochizuki J."/>
            <person name="Kojima H."/>
            <person name="Fukui M."/>
        </authorList>
    </citation>
    <scope>NUCLEOTIDE SEQUENCE [LARGE SCALE GENOMIC DNA]</scope>
    <source>
        <strain evidence="10">SGTM</strain>
    </source>
</reference>
<keyword evidence="3 6" id="KW-0378">Hydrolase</keyword>
<evidence type="ECO:0000256" key="2">
    <source>
        <dbReference type="ARBA" id="ARBA00022723"/>
    </source>
</evidence>
<dbReference type="PANTHER" id="PTHR22726">
    <property type="entry name" value="METALLOENDOPEPTIDASE OMA1"/>
    <property type="match status" value="1"/>
</dbReference>
<evidence type="ECO:0000256" key="3">
    <source>
        <dbReference type="ARBA" id="ARBA00022801"/>
    </source>
</evidence>
<dbReference type="Proteomes" id="UP000463939">
    <property type="component" value="Chromosome"/>
</dbReference>
<keyword evidence="7" id="KW-0732">Signal</keyword>
<evidence type="ECO:0000313" key="10">
    <source>
        <dbReference type="Proteomes" id="UP000463939"/>
    </source>
</evidence>
<evidence type="ECO:0000256" key="5">
    <source>
        <dbReference type="ARBA" id="ARBA00023049"/>
    </source>
</evidence>
<feature type="domain" description="Peptidase M48" evidence="8">
    <location>
        <begin position="101"/>
        <end position="278"/>
    </location>
</feature>
<proteinExistence type="inferred from homology"/>
<evidence type="ECO:0000256" key="4">
    <source>
        <dbReference type="ARBA" id="ARBA00022833"/>
    </source>
</evidence>
<protein>
    <recommendedName>
        <fullName evidence="8">Peptidase M48 domain-containing protein</fullName>
    </recommendedName>
</protein>
<dbReference type="AlphaFoldDB" id="A0A809SDV4"/>
<comment type="similarity">
    <text evidence="6">Belongs to the peptidase M48 family.</text>
</comment>
<dbReference type="PANTHER" id="PTHR22726:SF1">
    <property type="entry name" value="METALLOENDOPEPTIDASE OMA1, MITOCHONDRIAL"/>
    <property type="match status" value="1"/>
</dbReference>
<dbReference type="Pfam" id="PF01435">
    <property type="entry name" value="Peptidase_M48"/>
    <property type="match status" value="1"/>
</dbReference>
<keyword evidence="2" id="KW-0479">Metal-binding</keyword>
<dbReference type="GO" id="GO:0046872">
    <property type="term" value="F:metal ion binding"/>
    <property type="evidence" value="ECO:0007669"/>
    <property type="project" value="UniProtKB-KW"/>
</dbReference>